<accession>A0A0F9ADK9</accession>
<sequence length="87" mass="9689">MARRQTAAEVAAAKRRQAARRKTAGTSRGVQRRRSELVEKRKILKLGIEGGVTGSALRLLRTQVRRAVRNVAAQEAEQARRRRKAGS</sequence>
<gene>
    <name evidence="2" type="ORF">LCGC14_2925270</name>
</gene>
<reference evidence="2" key="1">
    <citation type="journal article" date="2015" name="Nature">
        <title>Complex archaea that bridge the gap between prokaryotes and eukaryotes.</title>
        <authorList>
            <person name="Spang A."/>
            <person name="Saw J.H."/>
            <person name="Jorgensen S.L."/>
            <person name="Zaremba-Niedzwiedzka K."/>
            <person name="Martijn J."/>
            <person name="Lind A.E."/>
            <person name="van Eijk R."/>
            <person name="Schleper C."/>
            <person name="Guy L."/>
            <person name="Ettema T.J."/>
        </authorList>
    </citation>
    <scope>NUCLEOTIDE SEQUENCE</scope>
</reference>
<comment type="caution">
    <text evidence="2">The sequence shown here is derived from an EMBL/GenBank/DDBJ whole genome shotgun (WGS) entry which is preliminary data.</text>
</comment>
<protein>
    <submittedName>
        <fullName evidence="2">Uncharacterized protein</fullName>
    </submittedName>
</protein>
<feature type="compositionally biased region" description="Low complexity" evidence="1">
    <location>
        <begin position="1"/>
        <end position="11"/>
    </location>
</feature>
<dbReference type="EMBL" id="LAZR01058247">
    <property type="protein sequence ID" value="KKK70311.1"/>
    <property type="molecule type" value="Genomic_DNA"/>
</dbReference>
<feature type="region of interest" description="Disordered" evidence="1">
    <location>
        <begin position="1"/>
        <end position="35"/>
    </location>
</feature>
<feature type="compositionally biased region" description="Basic residues" evidence="1">
    <location>
        <begin position="13"/>
        <end position="23"/>
    </location>
</feature>
<proteinExistence type="predicted"/>
<organism evidence="2">
    <name type="scientific">marine sediment metagenome</name>
    <dbReference type="NCBI Taxonomy" id="412755"/>
    <lineage>
        <taxon>unclassified sequences</taxon>
        <taxon>metagenomes</taxon>
        <taxon>ecological metagenomes</taxon>
    </lineage>
</organism>
<evidence type="ECO:0000256" key="1">
    <source>
        <dbReference type="SAM" id="MobiDB-lite"/>
    </source>
</evidence>
<name>A0A0F9ADK9_9ZZZZ</name>
<evidence type="ECO:0000313" key="2">
    <source>
        <dbReference type="EMBL" id="KKK70311.1"/>
    </source>
</evidence>
<dbReference type="AlphaFoldDB" id="A0A0F9ADK9"/>